<evidence type="ECO:0000259" key="5">
    <source>
        <dbReference type="Pfam" id="PF18267"/>
    </source>
</evidence>
<dbReference type="Gene3D" id="3.50.50.60">
    <property type="entry name" value="FAD/NAD(P)-binding domain"/>
    <property type="match status" value="2"/>
</dbReference>
<dbReference type="InterPro" id="IPR041575">
    <property type="entry name" value="Rubredoxin_C"/>
</dbReference>
<dbReference type="AlphaFoldDB" id="A0A923RV69"/>
<dbReference type="SUPFAM" id="SSF51905">
    <property type="entry name" value="FAD/NAD(P)-binding domain"/>
    <property type="match status" value="2"/>
</dbReference>
<dbReference type="Gene3D" id="3.30.390.30">
    <property type="match status" value="1"/>
</dbReference>
<evidence type="ECO:0000256" key="1">
    <source>
        <dbReference type="ARBA" id="ARBA00001974"/>
    </source>
</evidence>
<comment type="caution">
    <text evidence="6">The sequence shown here is derived from an EMBL/GenBank/DDBJ whole genome shotgun (WGS) entry which is preliminary data.</text>
</comment>
<evidence type="ECO:0000256" key="3">
    <source>
        <dbReference type="ARBA" id="ARBA00022827"/>
    </source>
</evidence>
<gene>
    <name evidence="6" type="ORF">H8S45_03985</name>
</gene>
<organism evidence="6 7">
    <name type="scientific">Agathobaculum faecis</name>
    <dbReference type="NCBI Taxonomy" id="2763013"/>
    <lineage>
        <taxon>Bacteria</taxon>
        <taxon>Bacillati</taxon>
        <taxon>Bacillota</taxon>
        <taxon>Clostridia</taxon>
        <taxon>Eubacteriales</taxon>
        <taxon>Butyricicoccaceae</taxon>
        <taxon>Agathobaculum</taxon>
    </lineage>
</organism>
<dbReference type="Proteomes" id="UP000606499">
    <property type="component" value="Unassembled WGS sequence"/>
</dbReference>
<dbReference type="EMBL" id="JACOPL010000003">
    <property type="protein sequence ID" value="MBC5724619.1"/>
    <property type="molecule type" value="Genomic_DNA"/>
</dbReference>
<proteinExistence type="predicted"/>
<dbReference type="PRINTS" id="PR00368">
    <property type="entry name" value="FADPNR"/>
</dbReference>
<dbReference type="Pfam" id="PF07992">
    <property type="entry name" value="Pyr_redox_2"/>
    <property type="match status" value="1"/>
</dbReference>
<keyword evidence="2" id="KW-0285">Flavoprotein</keyword>
<keyword evidence="3" id="KW-0274">FAD</keyword>
<evidence type="ECO:0000259" key="4">
    <source>
        <dbReference type="Pfam" id="PF07992"/>
    </source>
</evidence>
<keyword evidence="7" id="KW-1185">Reference proteome</keyword>
<dbReference type="InterPro" id="IPR050260">
    <property type="entry name" value="FAD-bd_OxRdtase"/>
</dbReference>
<name>A0A923RV69_9FIRM</name>
<dbReference type="PANTHER" id="PTHR43429:SF3">
    <property type="entry name" value="NITRITE REDUCTASE [NAD(P)H]"/>
    <property type="match status" value="1"/>
</dbReference>
<feature type="domain" description="FAD/NAD(P)-binding" evidence="4">
    <location>
        <begin position="2"/>
        <end position="298"/>
    </location>
</feature>
<evidence type="ECO:0000256" key="2">
    <source>
        <dbReference type="ARBA" id="ARBA00022630"/>
    </source>
</evidence>
<dbReference type="Pfam" id="PF18267">
    <property type="entry name" value="Rubredoxin_C"/>
    <property type="match status" value="1"/>
</dbReference>
<reference evidence="6" key="1">
    <citation type="submission" date="2020-08" db="EMBL/GenBank/DDBJ databases">
        <title>Genome public.</title>
        <authorList>
            <person name="Liu C."/>
            <person name="Sun Q."/>
        </authorList>
    </citation>
    <scope>NUCLEOTIDE SEQUENCE</scope>
    <source>
        <strain evidence="6">NSJ-28</strain>
    </source>
</reference>
<dbReference type="PRINTS" id="PR00411">
    <property type="entry name" value="PNDRDTASEI"/>
</dbReference>
<dbReference type="GO" id="GO:0016491">
    <property type="term" value="F:oxidoreductase activity"/>
    <property type="evidence" value="ECO:0007669"/>
    <property type="project" value="InterPro"/>
</dbReference>
<comment type="cofactor">
    <cofactor evidence="1">
        <name>FAD</name>
        <dbReference type="ChEBI" id="CHEBI:57692"/>
    </cofactor>
</comment>
<dbReference type="InterPro" id="IPR036188">
    <property type="entry name" value="FAD/NAD-bd_sf"/>
</dbReference>
<evidence type="ECO:0000313" key="7">
    <source>
        <dbReference type="Proteomes" id="UP000606499"/>
    </source>
</evidence>
<accession>A0A923RV69</accession>
<dbReference type="PANTHER" id="PTHR43429">
    <property type="entry name" value="PYRIDINE NUCLEOTIDE-DISULFIDE OXIDOREDUCTASE DOMAIN-CONTAINING"/>
    <property type="match status" value="1"/>
</dbReference>
<sequence>MNYVIIGGGTAAVGTIEGIRAVDQTGPITVISDEPYPVYGRPLISYLLLGKTTEEKMLRYRPADFYEKNGVTTLLGRRAAKVDAAAKTVVLEDGAAVPYDKLCLCTGSRPFVPPMEGLDAVENKTSFMTLDDAKRLDALLGAGNDRRVLIVGAGLIGLKCAEGIQQRVSELTVIDLAPRILPNVLTEAPAAIIQKHLEGKGVRFLLGDSVARFEPHTAYLKSGGTVDFDVLVVAVGVRPNIELAADTGCAVERGILIDEHSATTVSDIYAAGDCTVSHDIAAETDRILAILPNAYMQGETAGKAMAGGSACFDKAIPMNASGFLGLHMITAGSYDGETYLEQDGEHYKLLVTRDNRLVGFILIGDVDRAGIYTSLIREQTPLDSIDFDLIREKPQLMAFSRAERAKQLGGAHG</sequence>
<dbReference type="InterPro" id="IPR016156">
    <property type="entry name" value="FAD/NAD-linked_Rdtase_dimer_sf"/>
</dbReference>
<dbReference type="RefSeq" id="WP_186949599.1">
    <property type="nucleotide sequence ID" value="NZ_JACOPL010000003.1"/>
</dbReference>
<evidence type="ECO:0000313" key="6">
    <source>
        <dbReference type="EMBL" id="MBC5724619.1"/>
    </source>
</evidence>
<feature type="domain" description="NADH-rubredoxin oxidoreductase C-terminal" evidence="5">
    <location>
        <begin position="338"/>
        <end position="380"/>
    </location>
</feature>
<dbReference type="InterPro" id="IPR023753">
    <property type="entry name" value="FAD/NAD-binding_dom"/>
</dbReference>
<protein>
    <submittedName>
        <fullName evidence="6">NAD(P)/FAD-dependent oxidoreductase</fullName>
    </submittedName>
</protein>